<gene>
    <name evidence="2" type="ORF">IAD24_04645</name>
</gene>
<comment type="caution">
    <text evidence="2">The sequence shown here is derived from an EMBL/GenBank/DDBJ whole genome shotgun (WGS) entry which is preliminary data.</text>
</comment>
<feature type="domain" description="Uroporphyrinogen decarboxylase (URO-D)" evidence="1">
    <location>
        <begin position="30"/>
        <end position="330"/>
    </location>
</feature>
<evidence type="ECO:0000313" key="2">
    <source>
        <dbReference type="EMBL" id="HIU94429.1"/>
    </source>
</evidence>
<dbReference type="GO" id="GO:0006779">
    <property type="term" value="P:porphyrin-containing compound biosynthetic process"/>
    <property type="evidence" value="ECO:0007669"/>
    <property type="project" value="InterPro"/>
</dbReference>
<dbReference type="Proteomes" id="UP000824128">
    <property type="component" value="Unassembled WGS sequence"/>
</dbReference>
<dbReference type="InterPro" id="IPR052024">
    <property type="entry name" value="Methanogen_methyltrans"/>
</dbReference>
<dbReference type="AlphaFoldDB" id="A0A9D1N452"/>
<dbReference type="PANTHER" id="PTHR47099">
    <property type="entry name" value="METHYLCOBAMIDE:COM METHYLTRANSFERASE MTBA"/>
    <property type="match status" value="1"/>
</dbReference>
<organism evidence="2 3">
    <name type="scientific">Candidatus Aphodomorpha intestinavium</name>
    <dbReference type="NCBI Taxonomy" id="2840672"/>
    <lineage>
        <taxon>Bacteria</taxon>
        <taxon>Bacillati</taxon>
        <taxon>Bacillota</taxon>
        <taxon>Clostridia</taxon>
        <taxon>Eubacteriales</taxon>
        <taxon>Candidatus Aphodomorpha</taxon>
    </lineage>
</organism>
<dbReference type="EMBL" id="DVNZ01000144">
    <property type="protein sequence ID" value="HIU94429.1"/>
    <property type="molecule type" value="Genomic_DNA"/>
</dbReference>
<proteinExistence type="predicted"/>
<dbReference type="InterPro" id="IPR000257">
    <property type="entry name" value="Uroporphyrinogen_deCOase"/>
</dbReference>
<evidence type="ECO:0000313" key="3">
    <source>
        <dbReference type="Proteomes" id="UP000824128"/>
    </source>
</evidence>
<dbReference type="Pfam" id="PF01208">
    <property type="entry name" value="URO-D"/>
    <property type="match status" value="1"/>
</dbReference>
<dbReference type="CDD" id="cd03465">
    <property type="entry name" value="URO-D_like"/>
    <property type="match status" value="1"/>
</dbReference>
<reference evidence="2" key="1">
    <citation type="submission" date="2020-10" db="EMBL/GenBank/DDBJ databases">
        <authorList>
            <person name="Gilroy R."/>
        </authorList>
    </citation>
    <scope>NUCLEOTIDE SEQUENCE</scope>
    <source>
        <strain evidence="2">ChiGjej2B2-16831</strain>
    </source>
</reference>
<accession>A0A9D1N452</accession>
<dbReference type="Gene3D" id="3.20.20.210">
    <property type="match status" value="1"/>
</dbReference>
<evidence type="ECO:0000259" key="1">
    <source>
        <dbReference type="Pfam" id="PF01208"/>
    </source>
</evidence>
<dbReference type="InterPro" id="IPR038071">
    <property type="entry name" value="UROD/MetE-like_sf"/>
</dbReference>
<dbReference type="SUPFAM" id="SSF51726">
    <property type="entry name" value="UROD/MetE-like"/>
    <property type="match status" value="1"/>
</dbReference>
<dbReference type="GO" id="GO:0004853">
    <property type="term" value="F:uroporphyrinogen decarboxylase activity"/>
    <property type="evidence" value="ECO:0007669"/>
    <property type="project" value="InterPro"/>
</dbReference>
<reference evidence="2" key="2">
    <citation type="journal article" date="2021" name="PeerJ">
        <title>Extensive microbial diversity within the chicken gut microbiome revealed by metagenomics and culture.</title>
        <authorList>
            <person name="Gilroy R."/>
            <person name="Ravi A."/>
            <person name="Getino M."/>
            <person name="Pursley I."/>
            <person name="Horton D.L."/>
            <person name="Alikhan N.F."/>
            <person name="Baker D."/>
            <person name="Gharbi K."/>
            <person name="Hall N."/>
            <person name="Watson M."/>
            <person name="Adriaenssens E.M."/>
            <person name="Foster-Nyarko E."/>
            <person name="Jarju S."/>
            <person name="Secka A."/>
            <person name="Antonio M."/>
            <person name="Oren A."/>
            <person name="Chaudhuri R.R."/>
            <person name="La Ragione R."/>
            <person name="Hildebrand F."/>
            <person name="Pallen M.J."/>
        </authorList>
    </citation>
    <scope>NUCLEOTIDE SEQUENCE</scope>
    <source>
        <strain evidence="2">ChiGjej2B2-16831</strain>
    </source>
</reference>
<protein>
    <submittedName>
        <fullName evidence="2">Uroporphyrinogen decarboxylase family protein</fullName>
    </submittedName>
</protein>
<name>A0A9D1N452_9FIRM</name>
<dbReference type="PANTHER" id="PTHR47099:SF1">
    <property type="entry name" value="METHYLCOBAMIDE:COM METHYLTRANSFERASE MTBA"/>
    <property type="match status" value="1"/>
</dbReference>
<sequence length="337" mass="36959">MDMLKWKQDVISNPVKKAVPVLSFPVVKLMGINVRQLLSDSDTLAEGMKILADRLPTLASLSMMDLTVESECFGASVEMYDDAIPAVSNTIVHTLDDAKALRVPEVGSGRTQIYIDAIEKAKKRITDRPVLAGIIGPYTLAGRLIGMSEIMMASITDPAMVQTVLEKATEFIIAYARAYRDAGADGFVMAEPTTGLISPKLARKLSHPYTKAVIDAVQTREYIVVYHNCGESVVKMTEDMSAFHAEGYHFGNCINMADILPHLPADSLVMGNVAPAEQFCVGTPEGITENTREILEACDKYPNFVISSGCDMPPTCNWDCIDAFFAEVTRFYQQKVK</sequence>